<proteinExistence type="predicted"/>
<protein>
    <submittedName>
        <fullName evidence="3">Uncharacterized conserved protein, LabA/DUF88 family</fullName>
    </submittedName>
</protein>
<evidence type="ECO:0000313" key="3">
    <source>
        <dbReference type="EMBL" id="SMF11593.1"/>
    </source>
</evidence>
<accession>A0A1Y6BPI1</accession>
<dbReference type="Proteomes" id="UP000192907">
    <property type="component" value="Unassembled WGS sequence"/>
</dbReference>
<feature type="compositionally biased region" description="Low complexity" evidence="1">
    <location>
        <begin position="217"/>
        <end position="237"/>
    </location>
</feature>
<evidence type="ECO:0000313" key="4">
    <source>
        <dbReference type="Proteomes" id="UP000192907"/>
    </source>
</evidence>
<feature type="domain" description="NYN" evidence="2">
    <location>
        <begin position="2"/>
        <end position="172"/>
    </location>
</feature>
<feature type="region of interest" description="Disordered" evidence="1">
    <location>
        <begin position="188"/>
        <end position="272"/>
    </location>
</feature>
<dbReference type="RefSeq" id="WP_132317495.1">
    <property type="nucleotide sequence ID" value="NZ_FWZT01000005.1"/>
</dbReference>
<evidence type="ECO:0000259" key="2">
    <source>
        <dbReference type="Pfam" id="PF01936"/>
    </source>
</evidence>
<dbReference type="Gene3D" id="3.40.50.1010">
    <property type="entry name" value="5'-nuclease"/>
    <property type="match status" value="1"/>
</dbReference>
<dbReference type="STRING" id="1513793.SAMN06296036_105101"/>
<feature type="compositionally biased region" description="Polar residues" evidence="1">
    <location>
        <begin position="195"/>
        <end position="206"/>
    </location>
</feature>
<dbReference type="InterPro" id="IPR047140">
    <property type="entry name" value="LabA"/>
</dbReference>
<organism evidence="3 4">
    <name type="scientific">Pseudobacteriovorax antillogorgiicola</name>
    <dbReference type="NCBI Taxonomy" id="1513793"/>
    <lineage>
        <taxon>Bacteria</taxon>
        <taxon>Pseudomonadati</taxon>
        <taxon>Bdellovibrionota</taxon>
        <taxon>Oligoflexia</taxon>
        <taxon>Oligoflexales</taxon>
        <taxon>Pseudobacteriovoracaceae</taxon>
        <taxon>Pseudobacteriovorax</taxon>
    </lineage>
</organism>
<evidence type="ECO:0000256" key="1">
    <source>
        <dbReference type="SAM" id="MobiDB-lite"/>
    </source>
</evidence>
<dbReference type="PANTHER" id="PTHR35458:SF8">
    <property type="entry name" value="SLR0650 PROTEIN"/>
    <property type="match status" value="1"/>
</dbReference>
<dbReference type="Pfam" id="PF01936">
    <property type="entry name" value="NYN"/>
    <property type="match status" value="1"/>
</dbReference>
<keyword evidence="4" id="KW-1185">Reference proteome</keyword>
<sequence length="272" mass="31630">MRAAIFIDGGYIQSQFKHNHIDPDWEEISDFLLEPLRQQVPLDLLRCYYYYCAPWMSQEPTESELKRMENHKEFVSDIENLDRWAMRLGKLEKRWDGKKEYFEQKRVDVLLSVDLVRHAAAGHIQHAVLVAGDSDFVPAVEAAKEHGVTVSLWCGNFRTVHKDLIALADEVHTFRWDEFPRFVYVDPKPAKPKGGNSSNNKGATTSKGPKKDDQGPKKGTQQNRSRNNNRNSNQQGRGRPRRHEKKDAKKELQSAGDKSSWTERIRKWWEED</sequence>
<dbReference type="AlphaFoldDB" id="A0A1Y6BPI1"/>
<dbReference type="PANTHER" id="PTHR35458">
    <property type="entry name" value="SLR0755 PROTEIN"/>
    <property type="match status" value="1"/>
</dbReference>
<dbReference type="EMBL" id="FWZT01000005">
    <property type="protein sequence ID" value="SMF11593.1"/>
    <property type="molecule type" value="Genomic_DNA"/>
</dbReference>
<name>A0A1Y6BPI1_9BACT</name>
<dbReference type="InterPro" id="IPR021139">
    <property type="entry name" value="NYN"/>
</dbReference>
<reference evidence="4" key="1">
    <citation type="submission" date="2017-04" db="EMBL/GenBank/DDBJ databases">
        <authorList>
            <person name="Varghese N."/>
            <person name="Submissions S."/>
        </authorList>
    </citation>
    <scope>NUCLEOTIDE SEQUENCE [LARGE SCALE GENOMIC DNA]</scope>
    <source>
        <strain evidence="4">RKEM611</strain>
    </source>
</reference>
<dbReference type="OrthoDB" id="9794137at2"/>
<dbReference type="GO" id="GO:0004540">
    <property type="term" value="F:RNA nuclease activity"/>
    <property type="evidence" value="ECO:0007669"/>
    <property type="project" value="InterPro"/>
</dbReference>
<feature type="compositionally biased region" description="Basic and acidic residues" evidence="1">
    <location>
        <begin position="260"/>
        <end position="272"/>
    </location>
</feature>
<gene>
    <name evidence="3" type="ORF">SAMN06296036_105101</name>
</gene>